<proteinExistence type="predicted"/>
<reference evidence="3 4" key="1">
    <citation type="journal article" date="2023" name="Plants (Basel)">
        <title>Bridging the Gap: Combining Genomics and Transcriptomics Approaches to Understand Stylosanthes scabra, an Orphan Legume from the Brazilian Caatinga.</title>
        <authorList>
            <person name="Ferreira-Neto J.R.C."/>
            <person name="da Silva M.D."/>
            <person name="Binneck E."/>
            <person name="de Melo N.F."/>
            <person name="da Silva R.H."/>
            <person name="de Melo A.L.T.M."/>
            <person name="Pandolfi V."/>
            <person name="Bustamante F.O."/>
            <person name="Brasileiro-Vidal A.C."/>
            <person name="Benko-Iseppon A.M."/>
        </authorList>
    </citation>
    <scope>NUCLEOTIDE SEQUENCE [LARGE SCALE GENOMIC DNA]</scope>
    <source>
        <tissue evidence="3">Leaves</tissue>
    </source>
</reference>
<accession>A0ABU6Z2B9</accession>
<feature type="region of interest" description="Disordered" evidence="1">
    <location>
        <begin position="120"/>
        <end position="149"/>
    </location>
</feature>
<evidence type="ECO:0000256" key="1">
    <source>
        <dbReference type="SAM" id="MobiDB-lite"/>
    </source>
</evidence>
<organism evidence="3 4">
    <name type="scientific">Stylosanthes scabra</name>
    <dbReference type="NCBI Taxonomy" id="79078"/>
    <lineage>
        <taxon>Eukaryota</taxon>
        <taxon>Viridiplantae</taxon>
        <taxon>Streptophyta</taxon>
        <taxon>Embryophyta</taxon>
        <taxon>Tracheophyta</taxon>
        <taxon>Spermatophyta</taxon>
        <taxon>Magnoliopsida</taxon>
        <taxon>eudicotyledons</taxon>
        <taxon>Gunneridae</taxon>
        <taxon>Pentapetalae</taxon>
        <taxon>rosids</taxon>
        <taxon>fabids</taxon>
        <taxon>Fabales</taxon>
        <taxon>Fabaceae</taxon>
        <taxon>Papilionoideae</taxon>
        <taxon>50 kb inversion clade</taxon>
        <taxon>dalbergioids sensu lato</taxon>
        <taxon>Dalbergieae</taxon>
        <taxon>Pterocarpus clade</taxon>
        <taxon>Stylosanthes</taxon>
    </lineage>
</organism>
<dbReference type="Proteomes" id="UP001341840">
    <property type="component" value="Unassembled WGS sequence"/>
</dbReference>
<name>A0ABU6Z2B9_9FABA</name>
<protein>
    <recommendedName>
        <fullName evidence="2">PB1-like domain-containing protein</fullName>
    </recommendedName>
</protein>
<comment type="caution">
    <text evidence="3">The sequence shown here is derived from an EMBL/GenBank/DDBJ whole genome shotgun (WGS) entry which is preliminary data.</text>
</comment>
<dbReference type="EMBL" id="JASCZI010271868">
    <property type="protein sequence ID" value="MED6216082.1"/>
    <property type="molecule type" value="Genomic_DNA"/>
</dbReference>
<evidence type="ECO:0000313" key="4">
    <source>
        <dbReference type="Proteomes" id="UP001341840"/>
    </source>
</evidence>
<keyword evidence="4" id="KW-1185">Reference proteome</keyword>
<sequence length="149" mass="16926">MEEDMYVPVFHYGGRICRNNDGDLDYLDGCVKRWDPVDIDLVCLPDLEQLLGDLGFRKYEKLLWRDLSVPDLEVVLHKLKSDAGINEMRGAIVNYNGPKEFHIYVVHVVDTPIPVEDFVDLEGSDSSDSYESAEDEAYKPPPPGHEDAN</sequence>
<evidence type="ECO:0000313" key="3">
    <source>
        <dbReference type="EMBL" id="MED6216082.1"/>
    </source>
</evidence>
<feature type="domain" description="PB1-like" evidence="2">
    <location>
        <begin position="3"/>
        <end position="107"/>
    </location>
</feature>
<evidence type="ECO:0000259" key="2">
    <source>
        <dbReference type="Pfam" id="PF26130"/>
    </source>
</evidence>
<dbReference type="InterPro" id="IPR058594">
    <property type="entry name" value="PB1-like_dom_pln"/>
</dbReference>
<gene>
    <name evidence="3" type="ORF">PIB30_004107</name>
</gene>
<dbReference type="Pfam" id="PF26130">
    <property type="entry name" value="PB1-like"/>
    <property type="match status" value="1"/>
</dbReference>